<evidence type="ECO:0000313" key="12">
    <source>
        <dbReference type="Proteomes" id="UP000437068"/>
    </source>
</evidence>
<organism evidence="3 10">
    <name type="scientific">Phytophthora fragariae</name>
    <dbReference type="NCBI Taxonomy" id="53985"/>
    <lineage>
        <taxon>Eukaryota</taxon>
        <taxon>Sar</taxon>
        <taxon>Stramenopiles</taxon>
        <taxon>Oomycota</taxon>
        <taxon>Peronosporomycetes</taxon>
        <taxon>Peronosporales</taxon>
        <taxon>Peronosporaceae</taxon>
        <taxon>Phytophthora</taxon>
    </lineage>
</organism>
<dbReference type="EMBL" id="QXGA01000352">
    <property type="protein sequence ID" value="KAE9147372.1"/>
    <property type="molecule type" value="Genomic_DNA"/>
</dbReference>
<evidence type="ECO:0000313" key="8">
    <source>
        <dbReference type="EMBL" id="KAE9239768.1"/>
    </source>
</evidence>
<dbReference type="Proteomes" id="UP000433483">
    <property type="component" value="Unassembled WGS sequence"/>
</dbReference>
<dbReference type="EMBL" id="QXGE01000495">
    <property type="protein sequence ID" value="KAE9310833.1"/>
    <property type="molecule type" value="Genomic_DNA"/>
</dbReference>
<evidence type="ECO:0000313" key="14">
    <source>
        <dbReference type="Proteomes" id="UP000440732"/>
    </source>
</evidence>
<evidence type="ECO:0000313" key="7">
    <source>
        <dbReference type="EMBL" id="KAE9217628.1"/>
    </source>
</evidence>
<dbReference type="EMBL" id="QXFW01002060">
    <property type="protein sequence ID" value="KAE8982530.1"/>
    <property type="molecule type" value="Genomic_DNA"/>
</dbReference>
<dbReference type="Gene3D" id="3.30.420.10">
    <property type="entry name" value="Ribonuclease H-like superfamily/Ribonuclease H"/>
    <property type="match status" value="1"/>
</dbReference>
<evidence type="ECO:0000313" key="9">
    <source>
        <dbReference type="EMBL" id="KAE9310833.1"/>
    </source>
</evidence>
<sequence length="312" mass="34985">MKRDWNQSADKLAGTALHGGDGEVVTSEEDKLDLIALNRLDELLIPQSADFVAHVAAVTGSARRRRVATEVLQEEIVQRTRSEHILQAQNEERWIVDLKAYLKGEVGKPSSNEAKNCAKVADDNELDELDLLFDCPATAQTDGDSDLVARLVVPETLQQDFLHYYHTSLEGGHKGIGKTYHRIRAQFHWRGLYRIVQRYVGDALTVRLEKDDQWLKATRQAICKPQNAFQMIAMDHIPSLPKSFKGNTALLIWVDLFSGYVIAKASASRTAQTAPKKYEECAFRRFGAIEVIVTIASPGFPRTPARSDQRPC</sequence>
<evidence type="ECO:0000313" key="11">
    <source>
        <dbReference type="Proteomes" id="UP000433483"/>
    </source>
</evidence>
<dbReference type="InterPro" id="IPR036397">
    <property type="entry name" value="RNaseH_sf"/>
</dbReference>
<evidence type="ECO:0000313" key="16">
    <source>
        <dbReference type="Proteomes" id="UP000460718"/>
    </source>
</evidence>
<dbReference type="GO" id="GO:0015074">
    <property type="term" value="P:DNA integration"/>
    <property type="evidence" value="ECO:0007669"/>
    <property type="project" value="InterPro"/>
</dbReference>
<comment type="caution">
    <text evidence="3">The sequence shown here is derived from an EMBL/GenBank/DDBJ whole genome shotgun (WGS) entry which is preliminary data.</text>
</comment>
<dbReference type="InterPro" id="IPR001584">
    <property type="entry name" value="Integrase_cat-core"/>
</dbReference>
<proteinExistence type="predicted"/>
<feature type="region of interest" description="Disordered" evidence="1">
    <location>
        <begin position="1"/>
        <end position="22"/>
    </location>
</feature>
<dbReference type="GO" id="GO:0003676">
    <property type="term" value="F:nucleic acid binding"/>
    <property type="evidence" value="ECO:0007669"/>
    <property type="project" value="InterPro"/>
</dbReference>
<evidence type="ECO:0000256" key="1">
    <source>
        <dbReference type="SAM" id="MobiDB-lite"/>
    </source>
</evidence>
<dbReference type="Proteomes" id="UP000440732">
    <property type="component" value="Unassembled WGS sequence"/>
</dbReference>
<evidence type="ECO:0000313" key="13">
    <source>
        <dbReference type="Proteomes" id="UP000440367"/>
    </source>
</evidence>
<feature type="domain" description="Integrase catalytic" evidence="2">
    <location>
        <begin position="221"/>
        <end position="312"/>
    </location>
</feature>
<dbReference type="InterPro" id="IPR012337">
    <property type="entry name" value="RNaseH-like_sf"/>
</dbReference>
<evidence type="ECO:0000313" key="6">
    <source>
        <dbReference type="EMBL" id="KAE9147372.1"/>
    </source>
</evidence>
<dbReference type="EMBL" id="QXGF01000432">
    <property type="protein sequence ID" value="KAE8940319.1"/>
    <property type="molecule type" value="Genomic_DNA"/>
</dbReference>
<dbReference type="EMBL" id="QXGD01000435">
    <property type="protein sequence ID" value="KAE9239768.1"/>
    <property type="molecule type" value="Genomic_DNA"/>
</dbReference>
<reference evidence="10 11" key="1">
    <citation type="submission" date="2018-08" db="EMBL/GenBank/DDBJ databases">
        <title>Genomic investigation of the strawberry pathogen Phytophthora fragariae indicates pathogenicity is determined by transcriptional variation in three key races.</title>
        <authorList>
            <person name="Adams T.M."/>
            <person name="Armitage A.D."/>
            <person name="Sobczyk M.K."/>
            <person name="Bates H.J."/>
            <person name="Dunwell J.M."/>
            <person name="Nellist C.F."/>
            <person name="Harrison R.J."/>
        </authorList>
    </citation>
    <scope>NUCLEOTIDE SEQUENCE [LARGE SCALE GENOMIC DNA]</scope>
    <source>
        <strain evidence="9 12">A4</strain>
        <strain evidence="8 13">BC-1</strain>
        <strain evidence="7 11">NOV-27</strain>
        <strain evidence="6 14">NOV-5</strain>
        <strain evidence="5 15">NOV-71</strain>
        <strain evidence="3 10">NOV-9</strain>
        <strain evidence="4 16">SCRP245</strain>
    </source>
</reference>
<dbReference type="AlphaFoldDB" id="A0A6A3F4M4"/>
<evidence type="ECO:0000313" key="4">
    <source>
        <dbReference type="EMBL" id="KAE8982530.1"/>
    </source>
</evidence>
<evidence type="ECO:0000313" key="5">
    <source>
        <dbReference type="EMBL" id="KAE9117908.1"/>
    </source>
</evidence>
<dbReference type="Proteomes" id="UP000460718">
    <property type="component" value="Unassembled WGS sequence"/>
</dbReference>
<gene>
    <name evidence="9" type="ORF">PF001_g10008</name>
    <name evidence="8" type="ORF">PF002_g10106</name>
    <name evidence="7" type="ORF">PF005_g8579</name>
    <name evidence="6" type="ORF">PF006_g7940</name>
    <name evidence="5" type="ORF">PF007_g9115</name>
    <name evidence="3" type="ORF">PF009_g9862</name>
    <name evidence="4" type="ORF">PF011_g21578</name>
</gene>
<accession>A0A6A3F4M4</accession>
<evidence type="ECO:0000313" key="3">
    <source>
        <dbReference type="EMBL" id="KAE8940319.1"/>
    </source>
</evidence>
<dbReference type="InterPro" id="IPR050951">
    <property type="entry name" value="Retrovirus_Pol_polyprotein"/>
</dbReference>
<dbReference type="Pfam" id="PF17921">
    <property type="entry name" value="Integrase_H2C2"/>
    <property type="match status" value="1"/>
</dbReference>
<dbReference type="SUPFAM" id="SSF53098">
    <property type="entry name" value="Ribonuclease H-like"/>
    <property type="match status" value="1"/>
</dbReference>
<evidence type="ECO:0000259" key="2">
    <source>
        <dbReference type="PROSITE" id="PS50994"/>
    </source>
</evidence>
<evidence type="ECO:0000313" key="15">
    <source>
        <dbReference type="Proteomes" id="UP000441208"/>
    </source>
</evidence>
<dbReference type="PANTHER" id="PTHR37984:SF5">
    <property type="entry name" value="PROTEIN NYNRIN-LIKE"/>
    <property type="match status" value="1"/>
</dbReference>
<evidence type="ECO:0000313" key="10">
    <source>
        <dbReference type="Proteomes" id="UP000429523"/>
    </source>
</evidence>
<dbReference type="PROSITE" id="PS50994">
    <property type="entry name" value="INTEGRASE"/>
    <property type="match status" value="1"/>
</dbReference>
<protein>
    <recommendedName>
        <fullName evidence="2">Integrase catalytic domain-containing protein</fullName>
    </recommendedName>
</protein>
<dbReference type="EMBL" id="QXGB01000368">
    <property type="protein sequence ID" value="KAE9217628.1"/>
    <property type="molecule type" value="Genomic_DNA"/>
</dbReference>
<dbReference type="Gene3D" id="1.10.340.70">
    <property type="match status" value="1"/>
</dbReference>
<dbReference type="Proteomes" id="UP000437068">
    <property type="component" value="Unassembled WGS sequence"/>
</dbReference>
<dbReference type="Proteomes" id="UP000441208">
    <property type="component" value="Unassembled WGS sequence"/>
</dbReference>
<dbReference type="OrthoDB" id="113767at2759"/>
<dbReference type="InterPro" id="IPR041588">
    <property type="entry name" value="Integrase_H2C2"/>
</dbReference>
<dbReference type="PANTHER" id="PTHR37984">
    <property type="entry name" value="PROTEIN CBG26694"/>
    <property type="match status" value="1"/>
</dbReference>
<dbReference type="Proteomes" id="UP000429523">
    <property type="component" value="Unassembled WGS sequence"/>
</dbReference>
<dbReference type="EMBL" id="QXFZ01000401">
    <property type="protein sequence ID" value="KAE9117908.1"/>
    <property type="molecule type" value="Genomic_DNA"/>
</dbReference>
<dbReference type="Proteomes" id="UP000440367">
    <property type="component" value="Unassembled WGS sequence"/>
</dbReference>
<name>A0A6A3F4M4_9STRA</name>
<keyword evidence="11" id="KW-1185">Reference proteome</keyword>